<gene>
    <name evidence="8" type="ORF">FSB78_09090</name>
</gene>
<keyword evidence="2" id="KW-0813">Transport</keyword>
<feature type="transmembrane region" description="Helical" evidence="6">
    <location>
        <begin position="143"/>
        <end position="161"/>
    </location>
</feature>
<dbReference type="PROSITE" id="PS50850">
    <property type="entry name" value="MFS"/>
    <property type="match status" value="1"/>
</dbReference>
<dbReference type="GO" id="GO:0016020">
    <property type="term" value="C:membrane"/>
    <property type="evidence" value="ECO:0007669"/>
    <property type="project" value="UniProtKB-SubCell"/>
</dbReference>
<feature type="transmembrane region" description="Helical" evidence="6">
    <location>
        <begin position="12"/>
        <end position="32"/>
    </location>
</feature>
<dbReference type="Gene3D" id="1.20.1250.20">
    <property type="entry name" value="MFS general substrate transporter like domains"/>
    <property type="match status" value="1"/>
</dbReference>
<feature type="transmembrane region" description="Helical" evidence="6">
    <location>
        <begin position="315"/>
        <end position="334"/>
    </location>
</feature>
<dbReference type="InterPro" id="IPR044770">
    <property type="entry name" value="MFS_spinster-like"/>
</dbReference>
<name>A0A5C6UEG8_9SPHN</name>
<reference evidence="8 9" key="1">
    <citation type="journal article" date="2013" name="Antonie Van Leeuwenhoek">
        <title>Sphingomonas ginsenosidivorax sp. nov., with the ability to transform ginsenosides.</title>
        <authorList>
            <person name="Jin X.F."/>
            <person name="Kim J.K."/>
            <person name="Liu Q.M."/>
            <person name="Kang M.S."/>
            <person name="He D."/>
            <person name="Jin F.X."/>
            <person name="Kim S.C."/>
            <person name="Im W.T."/>
        </authorList>
    </citation>
    <scope>NUCLEOTIDE SEQUENCE [LARGE SCALE GENOMIC DNA]</scope>
    <source>
        <strain evidence="8 9">KHI67</strain>
    </source>
</reference>
<feature type="transmembrane region" description="Helical" evidence="6">
    <location>
        <begin position="253"/>
        <end position="278"/>
    </location>
</feature>
<keyword evidence="3 6" id="KW-0812">Transmembrane</keyword>
<keyword evidence="4 6" id="KW-1133">Transmembrane helix</keyword>
<proteinExistence type="predicted"/>
<evidence type="ECO:0000256" key="2">
    <source>
        <dbReference type="ARBA" id="ARBA00022448"/>
    </source>
</evidence>
<feature type="transmembrane region" description="Helical" evidence="6">
    <location>
        <begin position="111"/>
        <end position="131"/>
    </location>
</feature>
<comment type="subcellular location">
    <subcellularLocation>
        <location evidence="1">Membrane</location>
        <topology evidence="1">Multi-pass membrane protein</topology>
    </subcellularLocation>
</comment>
<protein>
    <submittedName>
        <fullName evidence="8">MFS transporter</fullName>
    </submittedName>
</protein>
<dbReference type="InterPro" id="IPR020846">
    <property type="entry name" value="MFS_dom"/>
</dbReference>
<dbReference type="AlphaFoldDB" id="A0A5C6UEG8"/>
<dbReference type="SUPFAM" id="SSF103473">
    <property type="entry name" value="MFS general substrate transporter"/>
    <property type="match status" value="1"/>
</dbReference>
<feature type="transmembrane region" description="Helical" evidence="6">
    <location>
        <begin position="167"/>
        <end position="187"/>
    </location>
</feature>
<feature type="transmembrane region" description="Helical" evidence="6">
    <location>
        <begin position="220"/>
        <end position="241"/>
    </location>
</feature>
<feature type="transmembrane region" description="Helical" evidence="6">
    <location>
        <begin position="52"/>
        <end position="73"/>
    </location>
</feature>
<dbReference type="GO" id="GO:0022857">
    <property type="term" value="F:transmembrane transporter activity"/>
    <property type="evidence" value="ECO:0007669"/>
    <property type="project" value="InterPro"/>
</dbReference>
<keyword evidence="9" id="KW-1185">Reference proteome</keyword>
<dbReference type="InterPro" id="IPR011701">
    <property type="entry name" value="MFS"/>
</dbReference>
<feature type="domain" description="Major facilitator superfamily (MFS) profile" evidence="7">
    <location>
        <begin position="14"/>
        <end position="410"/>
    </location>
</feature>
<dbReference type="EMBL" id="VOQR01000001">
    <property type="protein sequence ID" value="TXC71089.1"/>
    <property type="molecule type" value="Genomic_DNA"/>
</dbReference>
<accession>A0A5C6UEG8</accession>
<feature type="transmembrane region" description="Helical" evidence="6">
    <location>
        <begin position="355"/>
        <end position="374"/>
    </location>
</feature>
<evidence type="ECO:0000259" key="7">
    <source>
        <dbReference type="PROSITE" id="PS50850"/>
    </source>
</evidence>
<organism evidence="8 9">
    <name type="scientific">Sphingomonas ginsenosidivorax</name>
    <dbReference type="NCBI Taxonomy" id="862135"/>
    <lineage>
        <taxon>Bacteria</taxon>
        <taxon>Pseudomonadati</taxon>
        <taxon>Pseudomonadota</taxon>
        <taxon>Alphaproteobacteria</taxon>
        <taxon>Sphingomonadales</taxon>
        <taxon>Sphingomonadaceae</taxon>
        <taxon>Sphingomonas</taxon>
    </lineage>
</organism>
<feature type="transmembrane region" description="Helical" evidence="6">
    <location>
        <begin position="85"/>
        <end position="105"/>
    </location>
</feature>
<evidence type="ECO:0000256" key="6">
    <source>
        <dbReference type="SAM" id="Phobius"/>
    </source>
</evidence>
<dbReference type="PANTHER" id="PTHR23505:SF79">
    <property type="entry name" value="PROTEIN SPINSTER"/>
    <property type="match status" value="1"/>
</dbReference>
<sequence length="426" mass="44485">MPEAPTWRSARWAAAAVLMIVYTLHSLDRYVFGVIIEPLRHEFHFTDSQLGAIGGTAHAIGFCVCVLPVGWLMDRTNRVKFLATMLGIWSAVSGLGALATGYWSLFAMRTVVGAAESSTAAGTQSLVASIFPAKERASAMGIVHSGLALGTGLAFVIGGFVAQHWGWRAVFLVVGLPGVILAALMWLRFPEPPKSNESSDAGQAVPMWQVAKFFVRTRAVFFNTIGLAIVAMNIASIWIWITPILVREHGFSLSAAGLVVGIAAGVLKFASTALSGFLADWIAKGRVDRLWVVPSCALTLSVPAAFGIAFAPSPAIAVVLVFVLGLTLGTHYSAPKAAIMTATPPRMRGSVAAMQELVANLGGAAIGPLITGIISDKLGGANSVSLALGATVSLNLVAAASFWFGIRGTSRSPAVADASSGMITPR</sequence>
<dbReference type="PANTHER" id="PTHR23505">
    <property type="entry name" value="SPINSTER"/>
    <property type="match status" value="1"/>
</dbReference>
<dbReference type="Proteomes" id="UP000321250">
    <property type="component" value="Unassembled WGS sequence"/>
</dbReference>
<evidence type="ECO:0000256" key="5">
    <source>
        <dbReference type="ARBA" id="ARBA00023136"/>
    </source>
</evidence>
<evidence type="ECO:0000256" key="3">
    <source>
        <dbReference type="ARBA" id="ARBA00022692"/>
    </source>
</evidence>
<feature type="transmembrane region" description="Helical" evidence="6">
    <location>
        <begin position="290"/>
        <end position="309"/>
    </location>
</feature>
<keyword evidence="5 6" id="KW-0472">Membrane</keyword>
<dbReference type="Pfam" id="PF07690">
    <property type="entry name" value="MFS_1"/>
    <property type="match status" value="1"/>
</dbReference>
<evidence type="ECO:0000313" key="9">
    <source>
        <dbReference type="Proteomes" id="UP000321250"/>
    </source>
</evidence>
<evidence type="ECO:0000256" key="4">
    <source>
        <dbReference type="ARBA" id="ARBA00022989"/>
    </source>
</evidence>
<comment type="caution">
    <text evidence="8">The sequence shown here is derived from an EMBL/GenBank/DDBJ whole genome shotgun (WGS) entry which is preliminary data.</text>
</comment>
<evidence type="ECO:0000313" key="8">
    <source>
        <dbReference type="EMBL" id="TXC71089.1"/>
    </source>
</evidence>
<evidence type="ECO:0000256" key="1">
    <source>
        <dbReference type="ARBA" id="ARBA00004141"/>
    </source>
</evidence>
<dbReference type="InterPro" id="IPR036259">
    <property type="entry name" value="MFS_trans_sf"/>
</dbReference>
<feature type="transmembrane region" description="Helical" evidence="6">
    <location>
        <begin position="386"/>
        <end position="406"/>
    </location>
</feature>